<protein>
    <submittedName>
        <fullName evidence="1">Uncharacterized protein</fullName>
    </submittedName>
</protein>
<dbReference type="AlphaFoldDB" id="A0A564Z8K0"/>
<sequence>MPIPSQFIPSTLLPLSLPASLTPSVPTSLHPCHPSLPFSSLFTPTLMVIPLYNHLQHCELVIIASPLISATITD</sequence>
<dbReference type="EMBL" id="CABIJS010000683">
    <property type="protein sequence ID" value="VUZ55114.1"/>
    <property type="molecule type" value="Genomic_DNA"/>
</dbReference>
<accession>A0A564Z8K0</accession>
<organism evidence="1 2">
    <name type="scientific">Hymenolepis diminuta</name>
    <name type="common">Rat tapeworm</name>
    <dbReference type="NCBI Taxonomy" id="6216"/>
    <lineage>
        <taxon>Eukaryota</taxon>
        <taxon>Metazoa</taxon>
        <taxon>Spiralia</taxon>
        <taxon>Lophotrochozoa</taxon>
        <taxon>Platyhelminthes</taxon>
        <taxon>Cestoda</taxon>
        <taxon>Eucestoda</taxon>
        <taxon>Cyclophyllidea</taxon>
        <taxon>Hymenolepididae</taxon>
        <taxon>Hymenolepis</taxon>
    </lineage>
</organism>
<reference evidence="1 2" key="1">
    <citation type="submission" date="2019-07" db="EMBL/GenBank/DDBJ databases">
        <authorList>
            <person name="Jastrzebski P J."/>
            <person name="Paukszto L."/>
            <person name="Jastrzebski P J."/>
        </authorList>
    </citation>
    <scope>NUCLEOTIDE SEQUENCE [LARGE SCALE GENOMIC DNA]</scope>
    <source>
        <strain evidence="1 2">WMS-il1</strain>
    </source>
</reference>
<evidence type="ECO:0000313" key="1">
    <source>
        <dbReference type="EMBL" id="VUZ55114.1"/>
    </source>
</evidence>
<proteinExistence type="predicted"/>
<evidence type="ECO:0000313" key="2">
    <source>
        <dbReference type="Proteomes" id="UP000321570"/>
    </source>
</evidence>
<name>A0A564Z8K0_HYMDI</name>
<dbReference type="Proteomes" id="UP000321570">
    <property type="component" value="Unassembled WGS sequence"/>
</dbReference>
<gene>
    <name evidence="1" type="ORF">WMSIL1_LOCUS13031</name>
</gene>
<keyword evidence="2" id="KW-1185">Reference proteome</keyword>